<dbReference type="SMART" id="SM00213">
    <property type="entry name" value="UBQ"/>
    <property type="match status" value="2"/>
</dbReference>
<keyword evidence="10" id="KW-1185">Reference proteome</keyword>
<sequence>MSMADVALTPICDGSALSPWCFLGPPDLCSSKSIVIFVSSAGSITPMRVLGSDSIASVKLRIQSSNGFVLKKPKLVFGGRELARNNSLVRDYGVTDGNVLHLALRLSDLQFITVKTVCGKKFEFHVERYRNVGYVKHQIAKKGAHFVDVKDQELICDGEKLDDLRLIDDICKKKETVIHLVVQKSAKVRAKFVDNSFEVSIIAPDSDELNYDAIDGKEDQLTIYEARDILQEPCFRNFSLEPVIVNPKIELSPLVLEMIKSTRAGLERGKHPVRSSEGSGGAYFMQGSSGQSYISVFKPIDEEPMAVRNPCGLPISSNGEGLKRGTRVGEGAFREVAAFILDHPLNGRRSFSSEEIGFSGVPPTAMIKCLHQGFNHPEGYNHSSKNIKIGSLQMFMENNGSCEDMGPRSFPLEEVHKISVLDIRLANADRHAGNILISKDTETDRTALIPIDHGYCLPENFEDCTFDWLYWPQAKQPYSPDTVKYIMSLDAEEDIALLKFHGWDLPLECARVLRISTLLLKKGVQTGLTPFVIGSIMCRETVNKESAIEEIVREAQDSVLPETSEVAFLDSISEIMDRYLDNLTKSHQATPKYIT</sequence>
<dbReference type="Pfam" id="PF00454">
    <property type="entry name" value="PI3_PI4_kinase"/>
    <property type="match status" value="1"/>
</dbReference>
<evidence type="ECO:0000256" key="1">
    <source>
        <dbReference type="ARBA" id="ARBA00008941"/>
    </source>
</evidence>
<dbReference type="Pfam" id="PF00240">
    <property type="entry name" value="ubiquitin"/>
    <property type="match status" value="2"/>
</dbReference>
<dbReference type="SUPFAM" id="SSF54236">
    <property type="entry name" value="Ubiquitin-like"/>
    <property type="match status" value="2"/>
</dbReference>
<dbReference type="Gene3D" id="3.10.20.90">
    <property type="entry name" value="Phosphatidylinositol 3-kinase Catalytic Subunit, Chain A, domain 1"/>
    <property type="match status" value="2"/>
</dbReference>
<organism evidence="9 10">
    <name type="scientific">Stephania japonica</name>
    <dbReference type="NCBI Taxonomy" id="461633"/>
    <lineage>
        <taxon>Eukaryota</taxon>
        <taxon>Viridiplantae</taxon>
        <taxon>Streptophyta</taxon>
        <taxon>Embryophyta</taxon>
        <taxon>Tracheophyta</taxon>
        <taxon>Spermatophyta</taxon>
        <taxon>Magnoliopsida</taxon>
        <taxon>Ranunculales</taxon>
        <taxon>Menispermaceae</taxon>
        <taxon>Menispermoideae</taxon>
        <taxon>Cissampelideae</taxon>
        <taxon>Stephania</taxon>
    </lineage>
</organism>
<dbReference type="EC" id="2.7.1.67" evidence="2"/>
<evidence type="ECO:0000256" key="6">
    <source>
        <dbReference type="ARBA" id="ARBA00022840"/>
    </source>
</evidence>
<dbReference type="GO" id="GO:0005524">
    <property type="term" value="F:ATP binding"/>
    <property type="evidence" value="ECO:0007669"/>
    <property type="project" value="UniProtKB-KW"/>
</dbReference>
<dbReference type="AlphaFoldDB" id="A0AAP0PLU6"/>
<evidence type="ECO:0000256" key="5">
    <source>
        <dbReference type="ARBA" id="ARBA00022777"/>
    </source>
</evidence>
<evidence type="ECO:0000256" key="2">
    <source>
        <dbReference type="ARBA" id="ARBA00012169"/>
    </source>
</evidence>
<evidence type="ECO:0000256" key="4">
    <source>
        <dbReference type="ARBA" id="ARBA00022741"/>
    </source>
</evidence>
<dbReference type="PROSITE" id="PS50290">
    <property type="entry name" value="PI3_4_KINASE_3"/>
    <property type="match status" value="1"/>
</dbReference>
<accession>A0AAP0PLU6</accession>
<gene>
    <name evidence="9" type="ORF">Sjap_005429</name>
</gene>
<evidence type="ECO:0000256" key="3">
    <source>
        <dbReference type="ARBA" id="ARBA00022679"/>
    </source>
</evidence>
<evidence type="ECO:0000313" key="10">
    <source>
        <dbReference type="Proteomes" id="UP001417504"/>
    </source>
</evidence>
<reference evidence="9 10" key="1">
    <citation type="submission" date="2024-01" db="EMBL/GenBank/DDBJ databases">
        <title>Genome assemblies of Stephania.</title>
        <authorList>
            <person name="Yang L."/>
        </authorList>
    </citation>
    <scope>NUCLEOTIDE SEQUENCE [LARGE SCALE GENOMIC DNA]</scope>
    <source>
        <strain evidence="9">QJT</strain>
        <tissue evidence="9">Leaf</tissue>
    </source>
</reference>
<keyword evidence="4" id="KW-0547">Nucleotide-binding</keyword>
<dbReference type="InterPro" id="IPR000626">
    <property type="entry name" value="Ubiquitin-like_dom"/>
</dbReference>
<proteinExistence type="inferred from homology"/>
<dbReference type="InterPro" id="IPR011009">
    <property type="entry name" value="Kinase-like_dom_sf"/>
</dbReference>
<comment type="similarity">
    <text evidence="1">Belongs to the PI3/PI4-kinase family. Type II PI4K subfamily.</text>
</comment>
<feature type="domain" description="Ubiquitin-like" evidence="7">
    <location>
        <begin position="112"/>
        <end position="187"/>
    </location>
</feature>
<protein>
    <recommendedName>
        <fullName evidence="2">1-phosphatidylinositol 4-kinase</fullName>
        <ecNumber evidence="2">2.7.1.67</ecNumber>
    </recommendedName>
</protein>
<keyword evidence="3" id="KW-0808">Transferase</keyword>
<evidence type="ECO:0000259" key="8">
    <source>
        <dbReference type="PROSITE" id="PS50290"/>
    </source>
</evidence>
<dbReference type="EMBL" id="JBBNAE010000002">
    <property type="protein sequence ID" value="KAK9145526.1"/>
    <property type="molecule type" value="Genomic_DNA"/>
</dbReference>
<dbReference type="GO" id="GO:0004430">
    <property type="term" value="F:1-phosphatidylinositol 4-kinase activity"/>
    <property type="evidence" value="ECO:0007669"/>
    <property type="project" value="UniProtKB-EC"/>
</dbReference>
<dbReference type="InterPro" id="IPR000403">
    <property type="entry name" value="PI3/4_kinase_cat_dom"/>
</dbReference>
<dbReference type="InterPro" id="IPR029071">
    <property type="entry name" value="Ubiquitin-like_domsf"/>
</dbReference>
<feature type="domain" description="Ubiquitin-like" evidence="7">
    <location>
        <begin position="34"/>
        <end position="105"/>
    </location>
</feature>
<dbReference type="SUPFAM" id="SSF56112">
    <property type="entry name" value="Protein kinase-like (PK-like)"/>
    <property type="match status" value="1"/>
</dbReference>
<evidence type="ECO:0000313" key="9">
    <source>
        <dbReference type="EMBL" id="KAK9145526.1"/>
    </source>
</evidence>
<dbReference type="PANTHER" id="PTHR45800">
    <property type="entry name" value="PHOSPHATIDYLINOSITOL 4-KINASE GAMMA"/>
    <property type="match status" value="1"/>
</dbReference>
<evidence type="ECO:0000259" key="7">
    <source>
        <dbReference type="PROSITE" id="PS50053"/>
    </source>
</evidence>
<feature type="domain" description="PI3K/PI4K catalytic" evidence="8">
    <location>
        <begin position="269"/>
        <end position="567"/>
    </location>
</feature>
<dbReference type="PROSITE" id="PS50053">
    <property type="entry name" value="UBIQUITIN_2"/>
    <property type="match status" value="2"/>
</dbReference>
<dbReference type="PANTHER" id="PTHR45800:SF4">
    <property type="entry name" value="PHOSPHATIDYLINOSITOL 4-KINASE GAMMA 3"/>
    <property type="match status" value="1"/>
</dbReference>
<name>A0AAP0PLU6_9MAGN</name>
<dbReference type="InterPro" id="IPR044571">
    <property type="entry name" value="P4KG1-8"/>
</dbReference>
<dbReference type="CDD" id="cd17039">
    <property type="entry name" value="Ubl_ubiquitin_like"/>
    <property type="match status" value="1"/>
</dbReference>
<dbReference type="Proteomes" id="UP001417504">
    <property type="component" value="Unassembled WGS sequence"/>
</dbReference>
<keyword evidence="6" id="KW-0067">ATP-binding</keyword>
<keyword evidence="5" id="KW-0418">Kinase</keyword>
<comment type="caution">
    <text evidence="9">The sequence shown here is derived from an EMBL/GenBank/DDBJ whole genome shotgun (WGS) entry which is preliminary data.</text>
</comment>